<proteinExistence type="predicted"/>
<gene>
    <name evidence="2" type="ORF">O6P43_013860</name>
</gene>
<name>A0AAD7LTI5_QUISA</name>
<dbReference type="EMBL" id="JARAOO010000006">
    <property type="protein sequence ID" value="KAJ7963983.1"/>
    <property type="molecule type" value="Genomic_DNA"/>
</dbReference>
<accession>A0AAD7LTI5</accession>
<feature type="region of interest" description="Disordered" evidence="1">
    <location>
        <begin position="21"/>
        <end position="41"/>
    </location>
</feature>
<keyword evidence="3" id="KW-1185">Reference proteome</keyword>
<sequence length="83" mass="9135">MLRKKLGHARIVSVQEVKAAAAGGDANKGQKTGDANKGEKTDIKISDPQRYCNWPYPYYYCPQPNPVCYGKVVCDPNPSCSIM</sequence>
<feature type="compositionally biased region" description="Low complexity" evidence="1">
    <location>
        <begin position="21"/>
        <end position="30"/>
    </location>
</feature>
<dbReference type="Proteomes" id="UP001163823">
    <property type="component" value="Chromosome 6"/>
</dbReference>
<protein>
    <submittedName>
        <fullName evidence="2">Uncharacterized protein</fullName>
    </submittedName>
</protein>
<evidence type="ECO:0000313" key="2">
    <source>
        <dbReference type="EMBL" id="KAJ7963983.1"/>
    </source>
</evidence>
<dbReference type="KEGG" id="qsa:O6P43_013860"/>
<evidence type="ECO:0000313" key="3">
    <source>
        <dbReference type="Proteomes" id="UP001163823"/>
    </source>
</evidence>
<comment type="caution">
    <text evidence="2">The sequence shown here is derived from an EMBL/GenBank/DDBJ whole genome shotgun (WGS) entry which is preliminary data.</text>
</comment>
<dbReference type="AlphaFoldDB" id="A0AAD7LTI5"/>
<evidence type="ECO:0000256" key="1">
    <source>
        <dbReference type="SAM" id="MobiDB-lite"/>
    </source>
</evidence>
<organism evidence="2 3">
    <name type="scientific">Quillaja saponaria</name>
    <name type="common">Soap bark tree</name>
    <dbReference type="NCBI Taxonomy" id="32244"/>
    <lineage>
        <taxon>Eukaryota</taxon>
        <taxon>Viridiplantae</taxon>
        <taxon>Streptophyta</taxon>
        <taxon>Embryophyta</taxon>
        <taxon>Tracheophyta</taxon>
        <taxon>Spermatophyta</taxon>
        <taxon>Magnoliopsida</taxon>
        <taxon>eudicotyledons</taxon>
        <taxon>Gunneridae</taxon>
        <taxon>Pentapetalae</taxon>
        <taxon>rosids</taxon>
        <taxon>fabids</taxon>
        <taxon>Fabales</taxon>
        <taxon>Quillajaceae</taxon>
        <taxon>Quillaja</taxon>
    </lineage>
</organism>
<reference evidence="2" key="1">
    <citation type="journal article" date="2023" name="Science">
        <title>Elucidation of the pathway for biosynthesis of saponin adjuvants from the soapbark tree.</title>
        <authorList>
            <person name="Reed J."/>
            <person name="Orme A."/>
            <person name="El-Demerdash A."/>
            <person name="Owen C."/>
            <person name="Martin L.B.B."/>
            <person name="Misra R.C."/>
            <person name="Kikuchi S."/>
            <person name="Rejzek M."/>
            <person name="Martin A.C."/>
            <person name="Harkess A."/>
            <person name="Leebens-Mack J."/>
            <person name="Louveau T."/>
            <person name="Stephenson M.J."/>
            <person name="Osbourn A."/>
        </authorList>
    </citation>
    <scope>NUCLEOTIDE SEQUENCE</scope>
    <source>
        <strain evidence="2">S10</strain>
    </source>
</reference>